<evidence type="ECO:0000313" key="2">
    <source>
        <dbReference type="EMBL" id="DAF49119.1"/>
    </source>
</evidence>
<protein>
    <submittedName>
        <fullName evidence="2">Uncharacterized protein</fullName>
    </submittedName>
</protein>
<name>A0A8S5SEN7_9CAUD</name>
<keyword evidence="1" id="KW-1133">Transmembrane helix</keyword>
<keyword evidence="1" id="KW-0472">Membrane</keyword>
<evidence type="ECO:0000256" key="1">
    <source>
        <dbReference type="SAM" id="Phobius"/>
    </source>
</evidence>
<accession>A0A8S5SEN7</accession>
<organism evidence="2">
    <name type="scientific">Siphoviridae sp. ctnpt50</name>
    <dbReference type="NCBI Taxonomy" id="2827941"/>
    <lineage>
        <taxon>Viruses</taxon>
        <taxon>Duplodnaviria</taxon>
        <taxon>Heunggongvirae</taxon>
        <taxon>Uroviricota</taxon>
        <taxon>Caudoviricetes</taxon>
    </lineage>
</organism>
<sequence length="79" mass="8712">MEEHLNPKLQRVLRYFCSLVVACFGVAVSSQSPALGNVRFYFLYAKSGCSNTFNPFLPIVLDTGCYSCVLHRGTSARCG</sequence>
<reference evidence="2" key="1">
    <citation type="journal article" date="2021" name="Proc. Natl. Acad. Sci. U.S.A.">
        <title>A Catalog of Tens of Thousands of Viruses from Human Metagenomes Reveals Hidden Associations with Chronic Diseases.</title>
        <authorList>
            <person name="Tisza M.J."/>
            <person name="Buck C.B."/>
        </authorList>
    </citation>
    <scope>NUCLEOTIDE SEQUENCE</scope>
    <source>
        <strain evidence="2">Ctnpt50</strain>
    </source>
</reference>
<keyword evidence="1" id="KW-0812">Transmembrane</keyword>
<proteinExistence type="predicted"/>
<feature type="transmembrane region" description="Helical" evidence="1">
    <location>
        <begin position="12"/>
        <end position="30"/>
    </location>
</feature>
<dbReference type="EMBL" id="BK032577">
    <property type="protein sequence ID" value="DAF49119.1"/>
    <property type="molecule type" value="Genomic_DNA"/>
</dbReference>